<protein>
    <submittedName>
        <fullName evidence="1">Uncharacterized protein</fullName>
    </submittedName>
</protein>
<name>A0A5B7GU05_PORTR</name>
<keyword evidence="2" id="KW-1185">Reference proteome</keyword>
<evidence type="ECO:0000313" key="1">
    <source>
        <dbReference type="EMBL" id="MPC62312.1"/>
    </source>
</evidence>
<dbReference type="EMBL" id="VSRR010019522">
    <property type="protein sequence ID" value="MPC62312.1"/>
    <property type="molecule type" value="Genomic_DNA"/>
</dbReference>
<organism evidence="1 2">
    <name type="scientific">Portunus trituberculatus</name>
    <name type="common">Swimming crab</name>
    <name type="synonym">Neptunus trituberculatus</name>
    <dbReference type="NCBI Taxonomy" id="210409"/>
    <lineage>
        <taxon>Eukaryota</taxon>
        <taxon>Metazoa</taxon>
        <taxon>Ecdysozoa</taxon>
        <taxon>Arthropoda</taxon>
        <taxon>Crustacea</taxon>
        <taxon>Multicrustacea</taxon>
        <taxon>Malacostraca</taxon>
        <taxon>Eumalacostraca</taxon>
        <taxon>Eucarida</taxon>
        <taxon>Decapoda</taxon>
        <taxon>Pleocyemata</taxon>
        <taxon>Brachyura</taxon>
        <taxon>Eubrachyura</taxon>
        <taxon>Portunoidea</taxon>
        <taxon>Portunidae</taxon>
        <taxon>Portuninae</taxon>
        <taxon>Portunus</taxon>
    </lineage>
</organism>
<reference evidence="1 2" key="1">
    <citation type="submission" date="2019-05" db="EMBL/GenBank/DDBJ databases">
        <title>Another draft genome of Portunus trituberculatus and its Hox gene families provides insights of decapod evolution.</title>
        <authorList>
            <person name="Jeong J.-H."/>
            <person name="Song I."/>
            <person name="Kim S."/>
            <person name="Choi T."/>
            <person name="Kim D."/>
            <person name="Ryu S."/>
            <person name="Kim W."/>
        </authorList>
    </citation>
    <scope>NUCLEOTIDE SEQUENCE [LARGE SCALE GENOMIC DNA]</scope>
    <source>
        <tissue evidence="1">Muscle</tissue>
    </source>
</reference>
<comment type="caution">
    <text evidence="1">The sequence shown here is derived from an EMBL/GenBank/DDBJ whole genome shotgun (WGS) entry which is preliminary data.</text>
</comment>
<evidence type="ECO:0000313" key="2">
    <source>
        <dbReference type="Proteomes" id="UP000324222"/>
    </source>
</evidence>
<accession>A0A5B7GU05</accession>
<dbReference type="Proteomes" id="UP000324222">
    <property type="component" value="Unassembled WGS sequence"/>
</dbReference>
<dbReference type="AlphaFoldDB" id="A0A5B7GU05"/>
<proteinExistence type="predicted"/>
<sequence>MLQIDILKRKEKIYERKGNCAVTILEASFNTMHHGKPFTVSSVTETAAVVTVIADILSFFQYRSPEWKA</sequence>
<gene>
    <name evidence="1" type="ORF">E2C01_056396</name>
</gene>